<dbReference type="EMBL" id="JABFRW010000196">
    <property type="protein sequence ID" value="NOT35471.1"/>
    <property type="molecule type" value="Genomic_DNA"/>
</dbReference>
<evidence type="ECO:0000256" key="1">
    <source>
        <dbReference type="SAM" id="SignalP"/>
    </source>
</evidence>
<proteinExistence type="predicted"/>
<name>A0A849SM06_UNCEI</name>
<dbReference type="Proteomes" id="UP000580839">
    <property type="component" value="Unassembled WGS sequence"/>
</dbReference>
<evidence type="ECO:0000313" key="2">
    <source>
        <dbReference type="EMBL" id="NOT35471.1"/>
    </source>
</evidence>
<accession>A0A849SM06</accession>
<reference evidence="2 3" key="1">
    <citation type="submission" date="2020-04" db="EMBL/GenBank/DDBJ databases">
        <title>Metagenomic profiling of ammonia- and methane-oxidizing microorganisms in a Dutch drinking water treatment plant.</title>
        <authorList>
            <person name="Poghosyan L."/>
            <person name="Leucker S."/>
        </authorList>
    </citation>
    <scope>NUCLEOTIDE SEQUENCE [LARGE SCALE GENOMIC DNA]</scope>
    <source>
        <strain evidence="2">S-RSF-IL-03</strain>
    </source>
</reference>
<keyword evidence="1" id="KW-0732">Signal</keyword>
<comment type="caution">
    <text evidence="2">The sequence shown here is derived from an EMBL/GenBank/DDBJ whole genome shotgun (WGS) entry which is preliminary data.</text>
</comment>
<gene>
    <name evidence="2" type="ORF">HOP12_15100</name>
</gene>
<evidence type="ECO:0008006" key="4">
    <source>
        <dbReference type="Google" id="ProtNLM"/>
    </source>
</evidence>
<dbReference type="AlphaFoldDB" id="A0A849SM06"/>
<feature type="chain" id="PRO_5032327989" description="DUF11 domain-containing protein" evidence="1">
    <location>
        <begin position="26"/>
        <end position="171"/>
    </location>
</feature>
<feature type="signal peptide" evidence="1">
    <location>
        <begin position="1"/>
        <end position="25"/>
    </location>
</feature>
<protein>
    <recommendedName>
        <fullName evidence="4">DUF11 domain-containing protein</fullName>
    </recommendedName>
</protein>
<organism evidence="2 3">
    <name type="scientific">Eiseniibacteriota bacterium</name>
    <dbReference type="NCBI Taxonomy" id="2212470"/>
    <lineage>
        <taxon>Bacteria</taxon>
        <taxon>Candidatus Eiseniibacteriota</taxon>
    </lineage>
</organism>
<evidence type="ECO:0000313" key="3">
    <source>
        <dbReference type="Proteomes" id="UP000580839"/>
    </source>
</evidence>
<sequence>MPHPSKVALLLAVCATMATPLAASASSDVKVNLTAHRVTTDARGKESLVSGDQAKPGEVIEYQARYRNDGTTGVRKLVATLPVPAGLEYVARTAAPSVVQASLDGKTFAPVPLTRKVRLADGREVVREVPVSEYRVLRWTLDTLDGHETEIVRARMRVTPVNAAATNTSSR</sequence>